<gene>
    <name evidence="6" type="ORF">LTR24_010422</name>
</gene>
<dbReference type="InterPro" id="IPR004854">
    <property type="entry name" value="Ufd1-like"/>
</dbReference>
<dbReference type="Pfam" id="PF23580">
    <property type="entry name" value="Znf_XAF1_N"/>
    <property type="match status" value="1"/>
</dbReference>
<dbReference type="InterPro" id="IPR055418">
    <property type="entry name" value="UFD1_N2"/>
</dbReference>
<dbReference type="PANTHER" id="PTHR12555:SF15">
    <property type="entry name" value="FUSION DEGRADATION PROTEIN (UFD1), PUTATIVE (AFU_ORTHOLOGUE AFUA_4G04640)-RELATED"/>
    <property type="match status" value="1"/>
</dbReference>
<dbReference type="InterPro" id="IPR042299">
    <property type="entry name" value="Ufd1-like_Nn"/>
</dbReference>
<dbReference type="Pfam" id="PF24842">
    <property type="entry name" value="UFD1_N2"/>
    <property type="match status" value="1"/>
</dbReference>
<evidence type="ECO:0000256" key="2">
    <source>
        <dbReference type="ARBA" id="ARBA00022786"/>
    </source>
</evidence>
<evidence type="ECO:0000259" key="5">
    <source>
        <dbReference type="Pfam" id="PF24842"/>
    </source>
</evidence>
<keyword evidence="2" id="KW-0833">Ubl conjugation pathway</keyword>
<comment type="similarity">
    <text evidence="1">Belongs to the UFD1 family.</text>
</comment>
<name>A0ABR0JTZ7_9EURO</name>
<dbReference type="Proteomes" id="UP001345013">
    <property type="component" value="Unassembled WGS sequence"/>
</dbReference>
<reference evidence="6 7" key="1">
    <citation type="submission" date="2023-08" db="EMBL/GenBank/DDBJ databases">
        <title>Black Yeasts Isolated from many extreme environments.</title>
        <authorList>
            <person name="Coleine C."/>
            <person name="Stajich J.E."/>
            <person name="Selbmann L."/>
        </authorList>
    </citation>
    <scope>NUCLEOTIDE SEQUENCE [LARGE SCALE GENOMIC DNA]</scope>
    <source>
        <strain evidence="6 7">CCFEE 5885</strain>
    </source>
</reference>
<accession>A0ABR0JTZ7</accession>
<evidence type="ECO:0000256" key="1">
    <source>
        <dbReference type="ARBA" id="ARBA00006043"/>
    </source>
</evidence>
<feature type="domain" description="Ubiquitin fusion degradation protein UFD1 N-terminal subdomain 1" evidence="3">
    <location>
        <begin position="82"/>
        <end position="134"/>
    </location>
</feature>
<dbReference type="EMBL" id="JAVRRG010000325">
    <property type="protein sequence ID" value="KAK5072340.1"/>
    <property type="molecule type" value="Genomic_DNA"/>
</dbReference>
<evidence type="ECO:0000259" key="3">
    <source>
        <dbReference type="Pfam" id="PF03152"/>
    </source>
</evidence>
<dbReference type="InterPro" id="IPR056012">
    <property type="entry name" value="DUF7590"/>
</dbReference>
<dbReference type="Pfam" id="PF24503">
    <property type="entry name" value="DUF7590"/>
    <property type="match status" value="1"/>
</dbReference>
<evidence type="ECO:0000313" key="6">
    <source>
        <dbReference type="EMBL" id="KAK5072340.1"/>
    </source>
</evidence>
<feature type="domain" description="Ubiquitin fusion degradation protein UFD1 N-terminal subdomain 2" evidence="5">
    <location>
        <begin position="167"/>
        <end position="243"/>
    </location>
</feature>
<evidence type="ECO:0000259" key="4">
    <source>
        <dbReference type="Pfam" id="PF24503"/>
    </source>
</evidence>
<dbReference type="Gene3D" id="2.40.40.50">
    <property type="entry name" value="Ubiquitin fusion degradation protein UFD1, N-terminal domain"/>
    <property type="match status" value="1"/>
</dbReference>
<dbReference type="Gene3D" id="3.10.330.10">
    <property type="match status" value="1"/>
</dbReference>
<sequence>MTSESLNWSAQLQVAPQSSSTKRLQGDKITLPQSALEALLAAAPLVSVRNGTTRPYTSAFDPFNRHSFAAEIHARDAFADRQQQLPHPLTFRLVNPQTGRVVYAGIREFSAEEGEIGLSPMLHEALGIYTDSTTTTRSNTPGLDVDMSDADSRKLTTVTVHHRTVPKGTYVKLRPLEAGYDPEDWKSLLERYLRDNFTTLTTGEVLTVKAGRNEKFRFLVDKIGPEGDAICVVDTDLEVDIEPMNEEQARETLNRRLAKAKTAPGTAEGSSTGGTIFLDQDTQGRVLPGEYVDFEFKQWDKKADIEVVTNTDEERDVDLFVTPFSSHLRARPRLDEHVFADFTGRPSKRLKLSHTNVNIEEAEYINIAIHAWKPEEASTENSEAIPFTLKISQASSTEETTPNVSPSAELNPDEVICKNCKQHVPKRSLALHEAFCYRNNVSCPKCHSVFLKNSDAWKTHWHCPHDDASGSGEHSRAKHDALIHPSSTIQCPACNDFEAFNVSVLAQHRTSDCPAKEILCQFCHLIVPQQGPDDPSFTDAEVLMSGMTPHEYADGARTTECHICSRIVRLRGMKVHMRLHDRERIGRSAPRLCSNEICGRTIKAGDEARVNKEQLGLCNDCFGPLYITQHDPEGKALRRRVERRLLQQLMSGCGKSWCHNAEWCRTGHKNGTGEDRVVTTKNALPLIKPVLEALAKGETGGLKFCVDEAAQSRKAMAEMVAAEDVYELAWCVKALEEEHNDLGKARSWLNDRAPKVGEVAT</sequence>
<proteinExistence type="inferred from homology"/>
<feature type="domain" description="DUF7590" evidence="4">
    <location>
        <begin position="269"/>
        <end position="395"/>
    </location>
</feature>
<evidence type="ECO:0008006" key="8">
    <source>
        <dbReference type="Google" id="ProtNLM"/>
    </source>
</evidence>
<comment type="caution">
    <text evidence="6">The sequence shown here is derived from an EMBL/GenBank/DDBJ whole genome shotgun (WGS) entry which is preliminary data.</text>
</comment>
<dbReference type="Pfam" id="PF03152">
    <property type="entry name" value="UFD1_N1"/>
    <property type="match status" value="1"/>
</dbReference>
<dbReference type="PANTHER" id="PTHR12555">
    <property type="entry name" value="UBIQUITIN FUSION DEGRADATON PROTEIN 1"/>
    <property type="match status" value="1"/>
</dbReference>
<evidence type="ECO:0000313" key="7">
    <source>
        <dbReference type="Proteomes" id="UP001345013"/>
    </source>
</evidence>
<keyword evidence="7" id="KW-1185">Reference proteome</keyword>
<protein>
    <recommendedName>
        <fullName evidence="8">Ubiquitin-protein ligase E3A N-terminal zinc-binding domain-containing protein</fullName>
    </recommendedName>
</protein>
<organism evidence="6 7">
    <name type="scientific">Lithohypha guttulata</name>
    <dbReference type="NCBI Taxonomy" id="1690604"/>
    <lineage>
        <taxon>Eukaryota</taxon>
        <taxon>Fungi</taxon>
        <taxon>Dikarya</taxon>
        <taxon>Ascomycota</taxon>
        <taxon>Pezizomycotina</taxon>
        <taxon>Eurotiomycetes</taxon>
        <taxon>Chaetothyriomycetidae</taxon>
        <taxon>Chaetothyriales</taxon>
        <taxon>Trichomeriaceae</taxon>
        <taxon>Lithohypha</taxon>
    </lineage>
</organism>
<dbReference type="InterPro" id="IPR055417">
    <property type="entry name" value="UFD1_N1"/>
</dbReference>